<dbReference type="SUPFAM" id="SSF52151">
    <property type="entry name" value="FabD/lysophospholipase-like"/>
    <property type="match status" value="1"/>
</dbReference>
<dbReference type="RefSeq" id="WP_124327900.1">
    <property type="nucleotide sequence ID" value="NZ_BEXT01000001.1"/>
</dbReference>
<keyword evidence="1" id="KW-0443">Lipid metabolism</keyword>
<dbReference type="OrthoDB" id="9770965at2"/>
<organism evidence="3 4">
    <name type="scientific">Desulfonema ishimotonii</name>
    <dbReference type="NCBI Taxonomy" id="45657"/>
    <lineage>
        <taxon>Bacteria</taxon>
        <taxon>Pseudomonadati</taxon>
        <taxon>Thermodesulfobacteriota</taxon>
        <taxon>Desulfobacteria</taxon>
        <taxon>Desulfobacterales</taxon>
        <taxon>Desulfococcaceae</taxon>
        <taxon>Desulfonema</taxon>
    </lineage>
</organism>
<reference evidence="4" key="1">
    <citation type="submission" date="2017-11" db="EMBL/GenBank/DDBJ databases">
        <authorList>
            <person name="Watanabe M."/>
            <person name="Kojima H."/>
        </authorList>
    </citation>
    <scope>NUCLEOTIDE SEQUENCE [LARGE SCALE GENOMIC DNA]</scope>
    <source>
        <strain evidence="4">Tokyo 01</strain>
    </source>
</reference>
<proteinExistence type="predicted"/>
<sequence>MTEKKRAIALSGGGPVAGIEIGALKAFKEKQIDFDIYSCACVGSWIGCLYNSLLPGTDRVKQVEDFFRNQIFIPDDIYESFPIDYKVFRMDYLDDFQKLMKKICDPETYQHLFLPERIWEYTSDFITNPPGTRTSFFTASQRGWRSILL</sequence>
<dbReference type="EMBL" id="BEXT01000001">
    <property type="protein sequence ID" value="GBC60490.1"/>
    <property type="molecule type" value="Genomic_DNA"/>
</dbReference>
<dbReference type="InterPro" id="IPR016035">
    <property type="entry name" value="Acyl_Trfase/lysoPLipase"/>
</dbReference>
<dbReference type="InterPro" id="IPR002641">
    <property type="entry name" value="PNPLA_dom"/>
</dbReference>
<dbReference type="GO" id="GO:0006629">
    <property type="term" value="P:lipid metabolic process"/>
    <property type="evidence" value="ECO:0007669"/>
    <property type="project" value="UniProtKB-KW"/>
</dbReference>
<gene>
    <name evidence="3" type="ORF">DENIS_1443</name>
</gene>
<name>A0A401FU54_9BACT</name>
<evidence type="ECO:0000313" key="4">
    <source>
        <dbReference type="Proteomes" id="UP000288096"/>
    </source>
</evidence>
<dbReference type="Gene3D" id="3.40.1090.10">
    <property type="entry name" value="Cytosolic phospholipase A2 catalytic domain"/>
    <property type="match status" value="1"/>
</dbReference>
<keyword evidence="3" id="KW-0378">Hydrolase</keyword>
<reference evidence="4" key="2">
    <citation type="submission" date="2019-01" db="EMBL/GenBank/DDBJ databases">
        <title>Genome sequence of Desulfonema ishimotonii strain Tokyo 01.</title>
        <authorList>
            <person name="Fukui M."/>
        </authorList>
    </citation>
    <scope>NUCLEOTIDE SEQUENCE [LARGE SCALE GENOMIC DNA]</scope>
    <source>
        <strain evidence="4">Tokyo 01</strain>
    </source>
</reference>
<dbReference type="Pfam" id="PF01734">
    <property type="entry name" value="Patatin"/>
    <property type="match status" value="1"/>
</dbReference>
<evidence type="ECO:0000256" key="1">
    <source>
        <dbReference type="ARBA" id="ARBA00023098"/>
    </source>
</evidence>
<keyword evidence="4" id="KW-1185">Reference proteome</keyword>
<protein>
    <submittedName>
        <fullName evidence="3">Alpha/beta hydrolase</fullName>
    </submittedName>
</protein>
<accession>A0A401FU54</accession>
<feature type="domain" description="PNPLA" evidence="2">
    <location>
        <begin position="8"/>
        <end position="133"/>
    </location>
</feature>
<dbReference type="GO" id="GO:0016787">
    <property type="term" value="F:hydrolase activity"/>
    <property type="evidence" value="ECO:0007669"/>
    <property type="project" value="UniProtKB-KW"/>
</dbReference>
<dbReference type="AlphaFoldDB" id="A0A401FU54"/>
<dbReference type="Proteomes" id="UP000288096">
    <property type="component" value="Unassembled WGS sequence"/>
</dbReference>
<evidence type="ECO:0000259" key="2">
    <source>
        <dbReference type="Pfam" id="PF01734"/>
    </source>
</evidence>
<comment type="caution">
    <text evidence="3">The sequence shown here is derived from an EMBL/GenBank/DDBJ whole genome shotgun (WGS) entry which is preliminary data.</text>
</comment>
<evidence type="ECO:0000313" key="3">
    <source>
        <dbReference type="EMBL" id="GBC60490.1"/>
    </source>
</evidence>